<evidence type="ECO:0000256" key="11">
    <source>
        <dbReference type="ARBA" id="ARBA00022840"/>
    </source>
</evidence>
<dbReference type="EC" id="2.7.13.3" evidence="3"/>
<dbReference type="InterPro" id="IPR003594">
    <property type="entry name" value="HATPase_dom"/>
</dbReference>
<keyword evidence="6" id="KW-0597">Phosphoprotein</keyword>
<evidence type="ECO:0000256" key="8">
    <source>
        <dbReference type="ARBA" id="ARBA00022692"/>
    </source>
</evidence>
<dbReference type="HOGENOM" id="CLU_000445_89_27_5"/>
<keyword evidence="5" id="KW-0997">Cell inner membrane</keyword>
<dbReference type="GO" id="GO:0005524">
    <property type="term" value="F:ATP binding"/>
    <property type="evidence" value="ECO:0007669"/>
    <property type="project" value="UniProtKB-KW"/>
</dbReference>
<keyword evidence="12 15" id="KW-1133">Transmembrane helix</keyword>
<protein>
    <recommendedName>
        <fullName evidence="3">histidine kinase</fullName>
        <ecNumber evidence="3">2.7.13.3</ecNumber>
    </recommendedName>
</protein>
<evidence type="ECO:0000256" key="1">
    <source>
        <dbReference type="ARBA" id="ARBA00000085"/>
    </source>
</evidence>
<organism evidence="18 19">
    <name type="scientific">Roseovarius mucosus DSM 17069</name>
    <dbReference type="NCBI Taxonomy" id="1288298"/>
    <lineage>
        <taxon>Bacteria</taxon>
        <taxon>Pseudomonadati</taxon>
        <taxon>Pseudomonadota</taxon>
        <taxon>Alphaproteobacteria</taxon>
        <taxon>Rhodobacterales</taxon>
        <taxon>Roseobacteraceae</taxon>
        <taxon>Roseovarius</taxon>
    </lineage>
</organism>
<dbReference type="SUPFAM" id="SSF55874">
    <property type="entry name" value="ATPase domain of HSP90 chaperone/DNA topoisomerase II/histidine kinase"/>
    <property type="match status" value="1"/>
</dbReference>
<evidence type="ECO:0000256" key="13">
    <source>
        <dbReference type="ARBA" id="ARBA00023012"/>
    </source>
</evidence>
<evidence type="ECO:0000256" key="12">
    <source>
        <dbReference type="ARBA" id="ARBA00022989"/>
    </source>
</evidence>
<keyword evidence="11" id="KW-0067">ATP-binding</keyword>
<dbReference type="InterPro" id="IPR003661">
    <property type="entry name" value="HisK_dim/P_dom"/>
</dbReference>
<comment type="subcellular location">
    <subcellularLocation>
        <location evidence="2">Cell inner membrane</location>
        <topology evidence="2">Multi-pass membrane protein</topology>
    </subcellularLocation>
</comment>
<dbReference type="Pfam" id="PF00512">
    <property type="entry name" value="HisKA"/>
    <property type="match status" value="1"/>
</dbReference>
<evidence type="ECO:0000313" key="18">
    <source>
        <dbReference type="EMBL" id="KGM88498.1"/>
    </source>
</evidence>
<evidence type="ECO:0000256" key="9">
    <source>
        <dbReference type="ARBA" id="ARBA00022741"/>
    </source>
</evidence>
<dbReference type="PROSITE" id="PS50885">
    <property type="entry name" value="HAMP"/>
    <property type="match status" value="1"/>
</dbReference>
<dbReference type="InterPro" id="IPR004358">
    <property type="entry name" value="Sig_transdc_His_kin-like_C"/>
</dbReference>
<dbReference type="PRINTS" id="PR00344">
    <property type="entry name" value="BCTRLSENSOR"/>
</dbReference>
<dbReference type="InterPro" id="IPR005467">
    <property type="entry name" value="His_kinase_dom"/>
</dbReference>
<evidence type="ECO:0000256" key="15">
    <source>
        <dbReference type="SAM" id="Phobius"/>
    </source>
</evidence>
<dbReference type="InterPro" id="IPR036890">
    <property type="entry name" value="HATPase_C_sf"/>
</dbReference>
<dbReference type="OrthoDB" id="9804645at2"/>
<dbReference type="AlphaFoldDB" id="A0A0A0HQZ8"/>
<dbReference type="CDD" id="cd00082">
    <property type="entry name" value="HisKA"/>
    <property type="match status" value="1"/>
</dbReference>
<dbReference type="PANTHER" id="PTHR44936">
    <property type="entry name" value="SENSOR PROTEIN CREC"/>
    <property type="match status" value="1"/>
</dbReference>
<keyword evidence="7 18" id="KW-0808">Transferase</keyword>
<dbReference type="PANTHER" id="PTHR44936:SF5">
    <property type="entry name" value="SENSOR HISTIDINE KINASE ENVZ"/>
    <property type="match status" value="1"/>
</dbReference>
<dbReference type="InterPro" id="IPR036097">
    <property type="entry name" value="HisK_dim/P_sf"/>
</dbReference>
<proteinExistence type="predicted"/>
<dbReference type="SMART" id="SM00388">
    <property type="entry name" value="HisKA"/>
    <property type="match status" value="1"/>
</dbReference>
<comment type="catalytic activity">
    <reaction evidence="1">
        <text>ATP + protein L-histidine = ADP + protein N-phospho-L-histidine.</text>
        <dbReference type="EC" id="2.7.13.3"/>
    </reaction>
</comment>
<dbReference type="Gene3D" id="3.30.565.10">
    <property type="entry name" value="Histidine kinase-like ATPase, C-terminal domain"/>
    <property type="match status" value="1"/>
</dbReference>
<dbReference type="InterPro" id="IPR003660">
    <property type="entry name" value="HAMP_dom"/>
</dbReference>
<dbReference type="eggNOG" id="COG0642">
    <property type="taxonomic scope" value="Bacteria"/>
</dbReference>
<keyword evidence="14 15" id="KW-0472">Membrane</keyword>
<gene>
    <name evidence="18" type="ORF">rosmuc_01330</name>
</gene>
<feature type="transmembrane region" description="Helical" evidence="15">
    <location>
        <begin position="151"/>
        <end position="170"/>
    </location>
</feature>
<dbReference type="GO" id="GO:0000155">
    <property type="term" value="F:phosphorelay sensor kinase activity"/>
    <property type="evidence" value="ECO:0007669"/>
    <property type="project" value="InterPro"/>
</dbReference>
<evidence type="ECO:0000259" key="17">
    <source>
        <dbReference type="PROSITE" id="PS50885"/>
    </source>
</evidence>
<dbReference type="GO" id="GO:0005886">
    <property type="term" value="C:plasma membrane"/>
    <property type="evidence" value="ECO:0007669"/>
    <property type="project" value="UniProtKB-SubCell"/>
</dbReference>
<evidence type="ECO:0000256" key="6">
    <source>
        <dbReference type="ARBA" id="ARBA00022553"/>
    </source>
</evidence>
<dbReference type="SUPFAM" id="SSF47384">
    <property type="entry name" value="Homodimeric domain of signal transducing histidine kinase"/>
    <property type="match status" value="1"/>
</dbReference>
<evidence type="ECO:0000313" key="19">
    <source>
        <dbReference type="Proteomes" id="UP000030021"/>
    </source>
</evidence>
<dbReference type="SMART" id="SM00304">
    <property type="entry name" value="HAMP"/>
    <property type="match status" value="1"/>
</dbReference>
<keyword evidence="13" id="KW-0902">Two-component regulatory system</keyword>
<dbReference type="Proteomes" id="UP000030021">
    <property type="component" value="Unassembled WGS sequence"/>
</dbReference>
<feature type="domain" description="Histidine kinase" evidence="16">
    <location>
        <begin position="230"/>
        <end position="428"/>
    </location>
</feature>
<dbReference type="PROSITE" id="PS50109">
    <property type="entry name" value="HIS_KIN"/>
    <property type="match status" value="1"/>
</dbReference>
<reference evidence="18 19" key="1">
    <citation type="submission" date="2013-01" db="EMBL/GenBank/DDBJ databases">
        <authorList>
            <person name="Fiebig A."/>
            <person name="Goeker M."/>
            <person name="Klenk H.-P.P."/>
        </authorList>
    </citation>
    <scope>NUCLEOTIDE SEQUENCE [LARGE SCALE GENOMIC DNA]</scope>
    <source>
        <strain evidence="18 19">DSM 17069</strain>
    </source>
</reference>
<evidence type="ECO:0000256" key="14">
    <source>
        <dbReference type="ARBA" id="ARBA00023136"/>
    </source>
</evidence>
<dbReference type="RefSeq" id="WP_037271239.1">
    <property type="nucleotide sequence ID" value="NZ_KN293978.2"/>
</dbReference>
<dbReference type="EMBL" id="AONH01000007">
    <property type="protein sequence ID" value="KGM88498.1"/>
    <property type="molecule type" value="Genomic_DNA"/>
</dbReference>
<evidence type="ECO:0000256" key="3">
    <source>
        <dbReference type="ARBA" id="ARBA00012438"/>
    </source>
</evidence>
<sequence length="428" mass="47951">MSLRWLKPYLPRSLYARAVLILLLPVITLLLVVSLVFAQRLFDDVTQQMVKTVAREVRLVLDEPEGSPVAAMLEIDRRHVPASEMPEADDYDWFDISGSVVVRELRSYFEDLERVSLTDNQYVMLYFQKDGAVTELVFDRRRVSARRPYQVLLNLAFYGILMTVVSYVYMRKQLKPITRLAEAAEAFGRGRHVPYRASGALEVRAAGNAFLDMRARLERQIEQRTLMLSGVSHDLRTPLTRLRLSLAMLEDEEAAPMLRDVVEMERLLDGFLAFARGAHEGEPEPVDPIALVRQIVEDAQRAQNPVSLIEARGEGTVALRAENIRRAVENLINNAVRYGTQAEVSVVMTEKSLRIRVEDDGPGIPPDSRGDAIKPFTRLEPARNQNRGMGVGLGLSIVLDVARAHGGTLRLGESARLGGLSADIVIAR</sequence>
<feature type="domain" description="HAMP" evidence="17">
    <location>
        <begin position="171"/>
        <end position="222"/>
    </location>
</feature>
<dbReference type="SMART" id="SM00387">
    <property type="entry name" value="HATPase_c"/>
    <property type="match status" value="1"/>
</dbReference>
<keyword evidence="4" id="KW-1003">Cell membrane</keyword>
<evidence type="ECO:0000256" key="7">
    <source>
        <dbReference type="ARBA" id="ARBA00022679"/>
    </source>
</evidence>
<evidence type="ECO:0000259" key="16">
    <source>
        <dbReference type="PROSITE" id="PS50109"/>
    </source>
</evidence>
<accession>A0A0A0HQZ8</accession>
<dbReference type="Pfam" id="PF00672">
    <property type="entry name" value="HAMP"/>
    <property type="match status" value="1"/>
</dbReference>
<evidence type="ECO:0000256" key="4">
    <source>
        <dbReference type="ARBA" id="ARBA00022475"/>
    </source>
</evidence>
<name>A0A0A0HQZ8_9RHOB</name>
<dbReference type="Pfam" id="PF02518">
    <property type="entry name" value="HATPase_c"/>
    <property type="match status" value="1"/>
</dbReference>
<evidence type="ECO:0000256" key="2">
    <source>
        <dbReference type="ARBA" id="ARBA00004429"/>
    </source>
</evidence>
<dbReference type="PATRIC" id="fig|1288298.3.peg.1342"/>
<keyword evidence="9" id="KW-0547">Nucleotide-binding</keyword>
<dbReference type="STRING" id="215743.ROSMUCSMR3_00432"/>
<comment type="caution">
    <text evidence="18">The sequence shown here is derived from an EMBL/GenBank/DDBJ whole genome shotgun (WGS) entry which is preliminary data.</text>
</comment>
<keyword evidence="10 18" id="KW-0418">Kinase</keyword>
<keyword evidence="8 15" id="KW-0812">Transmembrane</keyword>
<dbReference type="InterPro" id="IPR050980">
    <property type="entry name" value="2C_sensor_his_kinase"/>
</dbReference>
<evidence type="ECO:0000256" key="10">
    <source>
        <dbReference type="ARBA" id="ARBA00022777"/>
    </source>
</evidence>
<evidence type="ECO:0000256" key="5">
    <source>
        <dbReference type="ARBA" id="ARBA00022519"/>
    </source>
</evidence>
<dbReference type="Gene3D" id="1.10.287.130">
    <property type="match status" value="1"/>
</dbReference>